<dbReference type="EMBL" id="MU275901">
    <property type="protein sequence ID" value="KAI0047618.1"/>
    <property type="molecule type" value="Genomic_DNA"/>
</dbReference>
<gene>
    <name evidence="1" type="ORF">FA95DRAFT_1209424</name>
</gene>
<proteinExistence type="predicted"/>
<evidence type="ECO:0000313" key="2">
    <source>
        <dbReference type="Proteomes" id="UP000814033"/>
    </source>
</evidence>
<sequence length="611" mass="67613">MLDTILLDPLSDPEFLEIERTLRRNPAQVLQRAKDGSVLAVQAISLSSYQMRTREVFDIFCSHVAASKIPRPFEDPSPSDISSIGCAFWSFSAISALTDVLDMPSKRPLIAQIAAAWDGIYQWTAFFDELSPRLTPKQQKCVSLTIAPTVFIILHNQPSRERVLQTPGILELAASLWVKEPKITSPEDTIGQSTGLVWLTLTKADDATLARFVDAAGGLPARVARAALSHLRAVLKDPEGPIVTVRPHLQVLLKLVGGTSSTLRSAIVNQCGVAVVTQAVVVLASRRDHARSNETRQLVHMAFHILSVITVTGNSVRWLCSALDEGLLRAYAALLPEFNHYDTPKLRQITYLLDLLPAYLVYKGVVTAVVRSLHALNMDVASKRIKGNALKKAWLRLESRAKAHAVIKDRWDAEKFTYCHNCWDTTTTLKQCARCKQSLYCSKSCQTARWTEHKTICSIRSQLSLRANFPTKGDCVFLQRLALHDARQELATLCSEVAEGFPSTLLSKIGIVINYNLASPSPYLSVFSVENYNVLEEIVPTEDRVAEDGMDGIVEFARATEESVTLFKCVTTLGEKAIISLVLVAPSIWNAPEDLGELDFEVLDSEMAEML</sequence>
<dbReference type="Proteomes" id="UP000814033">
    <property type="component" value="Unassembled WGS sequence"/>
</dbReference>
<accession>A0ACB8RVQ9</accession>
<comment type="caution">
    <text evidence="1">The sequence shown here is derived from an EMBL/GenBank/DDBJ whole genome shotgun (WGS) entry which is preliminary data.</text>
</comment>
<reference evidence="1" key="2">
    <citation type="journal article" date="2022" name="New Phytol.">
        <title>Evolutionary transition to the ectomycorrhizal habit in the genomes of a hyperdiverse lineage of mushroom-forming fungi.</title>
        <authorList>
            <person name="Looney B."/>
            <person name="Miyauchi S."/>
            <person name="Morin E."/>
            <person name="Drula E."/>
            <person name="Courty P.E."/>
            <person name="Kohler A."/>
            <person name="Kuo A."/>
            <person name="LaButti K."/>
            <person name="Pangilinan J."/>
            <person name="Lipzen A."/>
            <person name="Riley R."/>
            <person name="Andreopoulos W."/>
            <person name="He G."/>
            <person name="Johnson J."/>
            <person name="Nolan M."/>
            <person name="Tritt A."/>
            <person name="Barry K.W."/>
            <person name="Grigoriev I.V."/>
            <person name="Nagy L.G."/>
            <person name="Hibbett D."/>
            <person name="Henrissat B."/>
            <person name="Matheny P.B."/>
            <person name="Labbe J."/>
            <person name="Martin F.M."/>
        </authorList>
    </citation>
    <scope>NUCLEOTIDE SEQUENCE</scope>
    <source>
        <strain evidence="1">FP105234-sp</strain>
    </source>
</reference>
<organism evidence="1 2">
    <name type="scientific">Auriscalpium vulgare</name>
    <dbReference type="NCBI Taxonomy" id="40419"/>
    <lineage>
        <taxon>Eukaryota</taxon>
        <taxon>Fungi</taxon>
        <taxon>Dikarya</taxon>
        <taxon>Basidiomycota</taxon>
        <taxon>Agaricomycotina</taxon>
        <taxon>Agaricomycetes</taxon>
        <taxon>Russulales</taxon>
        <taxon>Auriscalpiaceae</taxon>
        <taxon>Auriscalpium</taxon>
    </lineage>
</organism>
<reference evidence="1" key="1">
    <citation type="submission" date="2021-02" db="EMBL/GenBank/DDBJ databases">
        <authorList>
            <consortium name="DOE Joint Genome Institute"/>
            <person name="Ahrendt S."/>
            <person name="Looney B.P."/>
            <person name="Miyauchi S."/>
            <person name="Morin E."/>
            <person name="Drula E."/>
            <person name="Courty P.E."/>
            <person name="Chicoki N."/>
            <person name="Fauchery L."/>
            <person name="Kohler A."/>
            <person name="Kuo A."/>
            <person name="Labutti K."/>
            <person name="Pangilinan J."/>
            <person name="Lipzen A."/>
            <person name="Riley R."/>
            <person name="Andreopoulos W."/>
            <person name="He G."/>
            <person name="Johnson J."/>
            <person name="Barry K.W."/>
            <person name="Grigoriev I.V."/>
            <person name="Nagy L."/>
            <person name="Hibbett D."/>
            <person name="Henrissat B."/>
            <person name="Matheny P.B."/>
            <person name="Labbe J."/>
            <person name="Martin F."/>
        </authorList>
    </citation>
    <scope>NUCLEOTIDE SEQUENCE</scope>
    <source>
        <strain evidence="1">FP105234-sp</strain>
    </source>
</reference>
<evidence type="ECO:0000313" key="1">
    <source>
        <dbReference type="EMBL" id="KAI0047618.1"/>
    </source>
</evidence>
<name>A0ACB8RVQ9_9AGAM</name>
<keyword evidence="2" id="KW-1185">Reference proteome</keyword>
<protein>
    <submittedName>
        <fullName evidence="1">Uncharacterized protein</fullName>
    </submittedName>
</protein>